<dbReference type="InterPro" id="IPR036691">
    <property type="entry name" value="Endo/exonu/phosph_ase_sf"/>
</dbReference>
<accession>A0A5N4ATM6</accession>
<organism evidence="2 3">
    <name type="scientific">Photinus pyralis</name>
    <name type="common">Common eastern firefly</name>
    <name type="synonym">Lampyris pyralis</name>
    <dbReference type="NCBI Taxonomy" id="7054"/>
    <lineage>
        <taxon>Eukaryota</taxon>
        <taxon>Metazoa</taxon>
        <taxon>Ecdysozoa</taxon>
        <taxon>Arthropoda</taxon>
        <taxon>Hexapoda</taxon>
        <taxon>Insecta</taxon>
        <taxon>Pterygota</taxon>
        <taxon>Neoptera</taxon>
        <taxon>Endopterygota</taxon>
        <taxon>Coleoptera</taxon>
        <taxon>Polyphaga</taxon>
        <taxon>Elateriformia</taxon>
        <taxon>Elateroidea</taxon>
        <taxon>Lampyridae</taxon>
        <taxon>Lampyrinae</taxon>
        <taxon>Photinus</taxon>
    </lineage>
</organism>
<dbReference type="PROSITE" id="PS51257">
    <property type="entry name" value="PROKAR_LIPOPROTEIN"/>
    <property type="match status" value="1"/>
</dbReference>
<gene>
    <name evidence="2" type="ORF">PPYR_06353</name>
</gene>
<dbReference type="GO" id="GO:0003824">
    <property type="term" value="F:catalytic activity"/>
    <property type="evidence" value="ECO:0007669"/>
    <property type="project" value="InterPro"/>
</dbReference>
<dbReference type="EMBL" id="VVIM01000004">
    <property type="protein sequence ID" value="KAB0800613.1"/>
    <property type="molecule type" value="Genomic_DNA"/>
</dbReference>
<evidence type="ECO:0000259" key="1">
    <source>
        <dbReference type="Pfam" id="PF03372"/>
    </source>
</evidence>
<dbReference type="GO" id="GO:0007508">
    <property type="term" value="P:larval heart development"/>
    <property type="evidence" value="ECO:0007669"/>
    <property type="project" value="TreeGrafter"/>
</dbReference>
<comment type="caution">
    <text evidence="2">The sequence shown here is derived from an EMBL/GenBank/DDBJ whole genome shotgun (WGS) entry which is preliminary data.</text>
</comment>
<name>A0A5N4ATM6_PHOPY</name>
<dbReference type="PANTHER" id="PTHR33395:SF22">
    <property type="entry name" value="REVERSE TRANSCRIPTASE DOMAIN-CONTAINING PROTEIN"/>
    <property type="match status" value="1"/>
</dbReference>
<dbReference type="SUPFAM" id="SSF56219">
    <property type="entry name" value="DNase I-like"/>
    <property type="match status" value="1"/>
</dbReference>
<dbReference type="InterPro" id="IPR005135">
    <property type="entry name" value="Endo/exonuclease/phosphatase"/>
</dbReference>
<evidence type="ECO:0000313" key="2">
    <source>
        <dbReference type="EMBL" id="KAB0800613.1"/>
    </source>
</evidence>
<dbReference type="Proteomes" id="UP000327044">
    <property type="component" value="Unassembled WGS sequence"/>
</dbReference>
<dbReference type="Pfam" id="PF03372">
    <property type="entry name" value="Exo_endo_phos"/>
    <property type="match status" value="1"/>
</dbReference>
<reference evidence="2 3" key="1">
    <citation type="journal article" date="2018" name="Elife">
        <title>Firefly genomes illuminate parallel origins of bioluminescence in beetles.</title>
        <authorList>
            <person name="Fallon T.R."/>
            <person name="Lower S.E."/>
            <person name="Chang C.H."/>
            <person name="Bessho-Uehara M."/>
            <person name="Martin G.J."/>
            <person name="Bewick A.J."/>
            <person name="Behringer M."/>
            <person name="Debat H.J."/>
            <person name="Wong I."/>
            <person name="Day J.C."/>
            <person name="Suvorov A."/>
            <person name="Silva C.J."/>
            <person name="Stanger-Hall K.F."/>
            <person name="Hall D.W."/>
            <person name="Schmitz R.J."/>
            <person name="Nelson D.R."/>
            <person name="Lewis S.M."/>
            <person name="Shigenobu S."/>
            <person name="Bybee S.M."/>
            <person name="Larracuente A.M."/>
            <person name="Oba Y."/>
            <person name="Weng J.K."/>
        </authorList>
    </citation>
    <scope>NUCLEOTIDE SEQUENCE [LARGE SCALE GENOMIC DNA]</scope>
    <source>
        <strain evidence="2">1611_PpyrPB1</strain>
        <tissue evidence="2">Whole body</tissue>
    </source>
</reference>
<dbReference type="GO" id="GO:0061343">
    <property type="term" value="P:cell adhesion involved in heart morphogenesis"/>
    <property type="evidence" value="ECO:0007669"/>
    <property type="project" value="TreeGrafter"/>
</dbReference>
<keyword evidence="3" id="KW-1185">Reference proteome</keyword>
<dbReference type="PANTHER" id="PTHR33395">
    <property type="entry name" value="TRANSCRIPTASE, PUTATIVE-RELATED-RELATED"/>
    <property type="match status" value="1"/>
</dbReference>
<protein>
    <recommendedName>
        <fullName evidence="1">Endonuclease/exonuclease/phosphatase domain-containing protein</fullName>
    </recommendedName>
</protein>
<dbReference type="Gene3D" id="3.60.10.10">
    <property type="entry name" value="Endonuclease/exonuclease/phosphatase"/>
    <property type="match status" value="1"/>
</dbReference>
<sequence>MYYQNVRGIRTKINHFNNALISSCVDYDVIILTETWLHSGILNNELELNNKYFIHRCDRSSETSNLLRGGGVLIAVKNTMFSKIINISVKSIEQLFLQIECNNHVYIVGVVYIPPRSHSSYYTKHCQAIEEAMDSNMNTPFYLFGDYNLPDSYWINEELAVRGETSSTSQIDLDILAALNETCGYFNLYQVNGIPNMYGTKLDLVFTNSQNCSVSTSLDPLLTCDTYHPPLLIEISTKNPMNRLLYWGYIPNFKKANYNAIRAYLANIDWKSLEKLCFAETVDVFYSHVSYTVSNYVPLRRSSNASKFPHWFSNELICLIKKKKKAHRVYKMSNSLADYIAFSFLRSQCKILTDLCFRIYTQSVEDSITANAKYFWRYINSNRKDKGLPSVMCLDDQKSVDGFNIANMFADFFSSVYTQNYVPVAKFHENDSVDCAYLKISLSEVFNKINNLNCSTGPGPDSISALFLKETAFVISPPLTLLFNYSLSTGYVPDTWKLSYVAYVTPIHKSGDKSKIRNYRPISILNIIPKIFENIIVDKITPLFSNIITEEQHGFTKGRSTCTNLLVYQQYI</sequence>
<proteinExistence type="predicted"/>
<dbReference type="AlphaFoldDB" id="A0A5N4ATM6"/>
<feature type="domain" description="Endonuclease/exonuclease/phosphatase" evidence="1">
    <location>
        <begin position="5"/>
        <end position="211"/>
    </location>
</feature>
<dbReference type="InParanoid" id="A0A5N4ATM6"/>
<dbReference type="GO" id="GO:0031012">
    <property type="term" value="C:extracellular matrix"/>
    <property type="evidence" value="ECO:0007669"/>
    <property type="project" value="TreeGrafter"/>
</dbReference>
<evidence type="ECO:0000313" key="3">
    <source>
        <dbReference type="Proteomes" id="UP000327044"/>
    </source>
</evidence>